<dbReference type="RefSeq" id="WP_322522049.1">
    <property type="nucleotide sequence ID" value="NZ_CP140153.1"/>
</dbReference>
<evidence type="ECO:0000256" key="9">
    <source>
        <dbReference type="ARBA" id="ARBA00023136"/>
    </source>
</evidence>
<dbReference type="Pfam" id="PF01545">
    <property type="entry name" value="Cation_efflux"/>
    <property type="match status" value="1"/>
</dbReference>
<protein>
    <submittedName>
        <fullName evidence="13">Cation diffusion facilitator family transporter</fullName>
    </submittedName>
</protein>
<dbReference type="Gene3D" id="1.20.1510.10">
    <property type="entry name" value="Cation efflux protein transmembrane domain"/>
    <property type="match status" value="1"/>
</dbReference>
<dbReference type="Gene3D" id="3.30.70.1350">
    <property type="entry name" value="Cation efflux protein, cytoplasmic domain"/>
    <property type="match status" value="1"/>
</dbReference>
<evidence type="ECO:0000256" key="10">
    <source>
        <dbReference type="SAM" id="Phobius"/>
    </source>
</evidence>
<keyword evidence="5" id="KW-0410">Iron transport</keyword>
<keyword evidence="5" id="KW-0408">Iron</keyword>
<dbReference type="EMBL" id="CP140153">
    <property type="protein sequence ID" value="WQH17067.1"/>
    <property type="molecule type" value="Genomic_DNA"/>
</dbReference>
<proteinExistence type="inferred from homology"/>
<feature type="domain" description="Cation efflux protein transmembrane" evidence="11">
    <location>
        <begin position="14"/>
        <end position="206"/>
    </location>
</feature>
<dbReference type="PANTHER" id="PTHR43840">
    <property type="entry name" value="MITOCHONDRIAL METAL TRANSPORTER 1-RELATED"/>
    <property type="match status" value="1"/>
</dbReference>
<dbReference type="InterPro" id="IPR050291">
    <property type="entry name" value="CDF_Transporter"/>
</dbReference>
<comment type="similarity">
    <text evidence="2">Belongs to the cation diffusion facilitator (CDF) transporter (TC 2.A.4) family. FieF subfamily.</text>
</comment>
<keyword evidence="3" id="KW-0813">Transport</keyword>
<keyword evidence="14" id="KW-1185">Reference proteome</keyword>
<dbReference type="InterPro" id="IPR027470">
    <property type="entry name" value="Cation_efflux_CTD"/>
</dbReference>
<evidence type="ECO:0000313" key="13">
    <source>
        <dbReference type="EMBL" id="WQH17067.1"/>
    </source>
</evidence>
<organism evidence="13 14">
    <name type="scientific">Guyparkeria halophila</name>
    <dbReference type="NCBI Taxonomy" id="47960"/>
    <lineage>
        <taxon>Bacteria</taxon>
        <taxon>Pseudomonadati</taxon>
        <taxon>Pseudomonadota</taxon>
        <taxon>Gammaproteobacteria</taxon>
        <taxon>Chromatiales</taxon>
        <taxon>Thioalkalibacteraceae</taxon>
        <taxon>Guyparkeria</taxon>
    </lineage>
</organism>
<evidence type="ECO:0000256" key="7">
    <source>
        <dbReference type="ARBA" id="ARBA00022906"/>
    </source>
</evidence>
<keyword evidence="6 10" id="KW-0812">Transmembrane</keyword>
<dbReference type="InterPro" id="IPR027469">
    <property type="entry name" value="Cation_efflux_TMD_sf"/>
</dbReference>
<dbReference type="NCBIfam" id="TIGR01297">
    <property type="entry name" value="CDF"/>
    <property type="match status" value="1"/>
</dbReference>
<keyword evidence="7" id="KW-0864">Zinc transport</keyword>
<dbReference type="Pfam" id="PF16916">
    <property type="entry name" value="ZT_dimer"/>
    <property type="match status" value="1"/>
</dbReference>
<evidence type="ECO:0000256" key="5">
    <source>
        <dbReference type="ARBA" id="ARBA00022496"/>
    </source>
</evidence>
<keyword evidence="7" id="KW-0406">Ion transport</keyword>
<keyword evidence="8 10" id="KW-1133">Transmembrane helix</keyword>
<feature type="transmembrane region" description="Helical" evidence="10">
    <location>
        <begin position="114"/>
        <end position="134"/>
    </location>
</feature>
<feature type="domain" description="Cation efflux protein cytoplasmic" evidence="12">
    <location>
        <begin position="215"/>
        <end position="286"/>
    </location>
</feature>
<feature type="transmembrane region" description="Helical" evidence="10">
    <location>
        <begin position="39"/>
        <end position="60"/>
    </location>
</feature>
<dbReference type="SUPFAM" id="SSF160240">
    <property type="entry name" value="Cation efflux protein cytoplasmic domain-like"/>
    <property type="match status" value="1"/>
</dbReference>
<evidence type="ECO:0000256" key="3">
    <source>
        <dbReference type="ARBA" id="ARBA00022448"/>
    </source>
</evidence>
<evidence type="ECO:0000256" key="6">
    <source>
        <dbReference type="ARBA" id="ARBA00022692"/>
    </source>
</evidence>
<evidence type="ECO:0000256" key="2">
    <source>
        <dbReference type="ARBA" id="ARBA00010212"/>
    </source>
</evidence>
<accession>A0ABZ0YY06</accession>
<dbReference type="SUPFAM" id="SSF161111">
    <property type="entry name" value="Cation efflux protein transmembrane domain-like"/>
    <property type="match status" value="1"/>
</dbReference>
<keyword evidence="7" id="KW-0862">Zinc</keyword>
<evidence type="ECO:0000259" key="12">
    <source>
        <dbReference type="Pfam" id="PF16916"/>
    </source>
</evidence>
<keyword evidence="9 10" id="KW-0472">Membrane</keyword>
<gene>
    <name evidence="13" type="ORF">SR882_03960</name>
</gene>
<feature type="transmembrane region" description="Helical" evidence="10">
    <location>
        <begin position="81"/>
        <end position="102"/>
    </location>
</feature>
<dbReference type="InterPro" id="IPR036837">
    <property type="entry name" value="Cation_efflux_CTD_sf"/>
</dbReference>
<reference evidence="13 14" key="1">
    <citation type="submission" date="2023-11" db="EMBL/GenBank/DDBJ databases">
        <title>MicrobeMod: A computational toolkit for identifying prokaryotic methylation and restriction-modification with nanopore sequencing.</title>
        <authorList>
            <person name="Crits-Christoph A."/>
            <person name="Kang S.C."/>
            <person name="Lee H."/>
            <person name="Ostrov N."/>
        </authorList>
    </citation>
    <scope>NUCLEOTIDE SEQUENCE [LARGE SCALE GENOMIC DNA]</scope>
    <source>
        <strain evidence="13 14">ATCC 49870</strain>
    </source>
</reference>
<dbReference type="Proteomes" id="UP001327459">
    <property type="component" value="Chromosome"/>
</dbReference>
<name>A0ABZ0YY06_9GAMM</name>
<dbReference type="PANTHER" id="PTHR43840:SF41">
    <property type="entry name" value="CATION-EFFLUX PUMP FIEF"/>
    <property type="match status" value="1"/>
</dbReference>
<evidence type="ECO:0000256" key="4">
    <source>
        <dbReference type="ARBA" id="ARBA00022475"/>
    </source>
</evidence>
<evidence type="ECO:0000259" key="11">
    <source>
        <dbReference type="Pfam" id="PF01545"/>
    </source>
</evidence>
<evidence type="ECO:0000256" key="1">
    <source>
        <dbReference type="ARBA" id="ARBA00004141"/>
    </source>
</evidence>
<dbReference type="InterPro" id="IPR002524">
    <property type="entry name" value="Cation_efflux"/>
</dbReference>
<sequence>MHNPHAKLLRMVTTASVTLALTLIALKLAASITTNSVSMLASLIDSTMDLLASLVTLVAVRIALQPPDEDHRYGHGKAEPLAALAQATFIAGSGVFLLIEALQRLIRPQEIDAVNWGVAVMIFSMVATLALITFQRYVIIKTRSPAIKADASHYSMDFLVNASTIAVLILAGYGLNWIDPIFGALVGIFVLYSASKVGREALDHLMDREVLDGTEMRIAQIATAHPSVHAVDQIRTRLAGQTMIIQLYLYLDNHIDLNRAHQIGDEIEAKLLRTFPGADVMIHEEPLSAWEPGRGPSPTRIEPLTARRPRAGQCETCRDLTDTRPSFWRRLPLVRRLSRGPL</sequence>
<feature type="transmembrane region" description="Helical" evidence="10">
    <location>
        <begin position="154"/>
        <end position="175"/>
    </location>
</feature>
<evidence type="ECO:0000313" key="14">
    <source>
        <dbReference type="Proteomes" id="UP001327459"/>
    </source>
</evidence>
<keyword evidence="4" id="KW-1003">Cell membrane</keyword>
<comment type="subcellular location">
    <subcellularLocation>
        <location evidence="1">Membrane</location>
        <topology evidence="1">Multi-pass membrane protein</topology>
    </subcellularLocation>
</comment>
<dbReference type="InterPro" id="IPR058533">
    <property type="entry name" value="Cation_efflux_TM"/>
</dbReference>
<evidence type="ECO:0000256" key="8">
    <source>
        <dbReference type="ARBA" id="ARBA00022989"/>
    </source>
</evidence>